<evidence type="ECO:0000313" key="3">
    <source>
        <dbReference type="Proteomes" id="UP001159042"/>
    </source>
</evidence>
<evidence type="ECO:0000313" key="2">
    <source>
        <dbReference type="EMBL" id="KAJ8912429.1"/>
    </source>
</evidence>
<proteinExistence type="predicted"/>
<organism evidence="2 3">
    <name type="scientific">Exocentrus adspersus</name>
    <dbReference type="NCBI Taxonomy" id="1586481"/>
    <lineage>
        <taxon>Eukaryota</taxon>
        <taxon>Metazoa</taxon>
        <taxon>Ecdysozoa</taxon>
        <taxon>Arthropoda</taxon>
        <taxon>Hexapoda</taxon>
        <taxon>Insecta</taxon>
        <taxon>Pterygota</taxon>
        <taxon>Neoptera</taxon>
        <taxon>Endopterygota</taxon>
        <taxon>Coleoptera</taxon>
        <taxon>Polyphaga</taxon>
        <taxon>Cucujiformia</taxon>
        <taxon>Chrysomeloidea</taxon>
        <taxon>Cerambycidae</taxon>
        <taxon>Lamiinae</taxon>
        <taxon>Acanthocinini</taxon>
        <taxon>Exocentrus</taxon>
    </lineage>
</organism>
<dbReference type="GO" id="GO:0005634">
    <property type="term" value="C:nucleus"/>
    <property type="evidence" value="ECO:0007669"/>
    <property type="project" value="TreeGrafter"/>
</dbReference>
<accession>A0AAV8VE09</accession>
<sequence>MPRPKPKRPGLIGKVCPETMRNALYDTREHGLSKKAAAIRHNIPRTTLRRYVTKFENVEDIANVTTGLSPNYSVNRIFSVAEEELCTYLQRCAKLHHGLTPKNVRMFAFSLAVANGKQMPPSWLKNEMAGKHWMTNYLKRYPLSIRTAEATSLGRAMSFNKVVVQRSDKIYKVDETALTTVQEAGKVVAMTGQRQVGQITSSERGALITMCGAINANGNNIPPLLIFRRKFFKNHMIKGAPNRTIGIASPSGWMTIEIFVQWLEHFISYAHPTKELPVLLIMDNHISHISYTAIKMARENNITLLTLPPHTSHKLQPLDRTVYGPLKAHYNSACHSWLMNHPGQCITKLYMTLPKY</sequence>
<dbReference type="InterPro" id="IPR050863">
    <property type="entry name" value="CenT-Element_Derived"/>
</dbReference>
<feature type="domain" description="DDE-1" evidence="1">
    <location>
        <begin position="208"/>
        <end position="341"/>
    </location>
</feature>
<dbReference type="PANTHER" id="PTHR19303:SF74">
    <property type="entry name" value="POGO TRANSPOSABLE ELEMENT WITH KRAB DOMAIN"/>
    <property type="match status" value="1"/>
</dbReference>
<dbReference type="GO" id="GO:0003677">
    <property type="term" value="F:DNA binding"/>
    <property type="evidence" value="ECO:0007669"/>
    <property type="project" value="TreeGrafter"/>
</dbReference>
<dbReference type="Gene3D" id="1.10.10.60">
    <property type="entry name" value="Homeodomain-like"/>
    <property type="match status" value="1"/>
</dbReference>
<name>A0AAV8VE09_9CUCU</name>
<dbReference type="InterPro" id="IPR004875">
    <property type="entry name" value="DDE_SF_endonuclease_dom"/>
</dbReference>
<dbReference type="InterPro" id="IPR036397">
    <property type="entry name" value="RNaseH_sf"/>
</dbReference>
<dbReference type="Pfam" id="PF03184">
    <property type="entry name" value="DDE_1"/>
    <property type="match status" value="1"/>
</dbReference>
<dbReference type="Proteomes" id="UP001159042">
    <property type="component" value="Unassembled WGS sequence"/>
</dbReference>
<keyword evidence="3" id="KW-1185">Reference proteome</keyword>
<comment type="caution">
    <text evidence="2">The sequence shown here is derived from an EMBL/GenBank/DDBJ whole genome shotgun (WGS) entry which is preliminary data.</text>
</comment>
<protein>
    <recommendedName>
        <fullName evidence="1">DDE-1 domain-containing protein</fullName>
    </recommendedName>
</protein>
<gene>
    <name evidence="2" type="ORF">NQ315_006095</name>
</gene>
<evidence type="ECO:0000259" key="1">
    <source>
        <dbReference type="Pfam" id="PF03184"/>
    </source>
</evidence>
<dbReference type="AlphaFoldDB" id="A0AAV8VE09"/>
<reference evidence="2 3" key="1">
    <citation type="journal article" date="2023" name="Insect Mol. Biol.">
        <title>Genome sequencing provides insights into the evolution of gene families encoding plant cell wall-degrading enzymes in longhorned beetles.</title>
        <authorList>
            <person name="Shin N.R."/>
            <person name="Okamura Y."/>
            <person name="Kirsch R."/>
            <person name="Pauchet Y."/>
        </authorList>
    </citation>
    <scope>NUCLEOTIDE SEQUENCE [LARGE SCALE GENOMIC DNA]</scope>
    <source>
        <strain evidence="2">EAD_L_NR</strain>
    </source>
</reference>
<dbReference type="Gene3D" id="3.30.420.10">
    <property type="entry name" value="Ribonuclease H-like superfamily/Ribonuclease H"/>
    <property type="match status" value="1"/>
</dbReference>
<dbReference type="EMBL" id="JANEYG010000130">
    <property type="protein sequence ID" value="KAJ8912429.1"/>
    <property type="molecule type" value="Genomic_DNA"/>
</dbReference>
<dbReference type="PANTHER" id="PTHR19303">
    <property type="entry name" value="TRANSPOSON"/>
    <property type="match status" value="1"/>
</dbReference>